<evidence type="ECO:0000313" key="6">
    <source>
        <dbReference type="EMBL" id="KAK8729291.1"/>
    </source>
</evidence>
<comment type="caution">
    <text evidence="6">The sequence shown here is derived from an EMBL/GenBank/DDBJ whole genome shotgun (WGS) entry which is preliminary data.</text>
</comment>
<comment type="subcellular location">
    <subcellularLocation>
        <location evidence="1">Membrane</location>
        <topology evidence="1">Multi-pass membrane protein</topology>
    </subcellularLocation>
</comment>
<organism evidence="6 7">
    <name type="scientific">Cherax quadricarinatus</name>
    <name type="common">Australian red claw crayfish</name>
    <dbReference type="NCBI Taxonomy" id="27406"/>
    <lineage>
        <taxon>Eukaryota</taxon>
        <taxon>Metazoa</taxon>
        <taxon>Ecdysozoa</taxon>
        <taxon>Arthropoda</taxon>
        <taxon>Crustacea</taxon>
        <taxon>Multicrustacea</taxon>
        <taxon>Malacostraca</taxon>
        <taxon>Eumalacostraca</taxon>
        <taxon>Eucarida</taxon>
        <taxon>Decapoda</taxon>
        <taxon>Pleocyemata</taxon>
        <taxon>Astacidea</taxon>
        <taxon>Parastacoidea</taxon>
        <taxon>Parastacidae</taxon>
        <taxon>Cherax</taxon>
    </lineage>
</organism>
<dbReference type="InterPro" id="IPR003689">
    <property type="entry name" value="ZIP"/>
</dbReference>
<feature type="transmembrane region" description="Helical" evidence="5">
    <location>
        <begin position="85"/>
        <end position="107"/>
    </location>
</feature>
<dbReference type="PANTHER" id="PTHR11040:SF203">
    <property type="entry name" value="FI18611P1-RELATED"/>
    <property type="match status" value="1"/>
</dbReference>
<accession>A0AAW0WQJ8</accession>
<dbReference type="AlphaFoldDB" id="A0AAW0WQJ8"/>
<keyword evidence="7" id="KW-1185">Reference proteome</keyword>
<feature type="transmembrane region" description="Helical" evidence="5">
    <location>
        <begin position="212"/>
        <end position="230"/>
    </location>
</feature>
<feature type="non-terminal residue" evidence="6">
    <location>
        <position position="1"/>
    </location>
</feature>
<feature type="transmembrane region" description="Helical" evidence="5">
    <location>
        <begin position="113"/>
        <end position="132"/>
    </location>
</feature>
<evidence type="ECO:0000256" key="2">
    <source>
        <dbReference type="ARBA" id="ARBA00022692"/>
    </source>
</evidence>
<dbReference type="Proteomes" id="UP001445076">
    <property type="component" value="Unassembled WGS sequence"/>
</dbReference>
<sequence length="263" mass="28634">VTEIVMHSCLHRGHNHHSHLPVAKDTEMNVHTETSDKQKNYSTDDADAENGCLRKLTDEKDSVNNTLESADTGESVDDNLSLMRAIVVVVALSVHSIMEGLALGLVFKPSDVWLLFAALSSHKLIIGFCMGMEMLEARASYMSFFLSMIIFSLASPLGGLVGTLVVSMTTNTTAAGILVPTVLQGLSAGTILYVTFCEVLERERAKPQDPFLKMWTLVAGFLFMAALQVLDKFAPEDSIAEVAETPHNLLFTSPLPLLLTKPV</sequence>
<evidence type="ECO:0000256" key="4">
    <source>
        <dbReference type="ARBA" id="ARBA00023136"/>
    </source>
</evidence>
<name>A0AAW0WQJ8_CHEQU</name>
<keyword evidence="2 5" id="KW-0812">Transmembrane</keyword>
<evidence type="ECO:0000256" key="1">
    <source>
        <dbReference type="ARBA" id="ARBA00004141"/>
    </source>
</evidence>
<gene>
    <name evidence="6" type="ORF">OTU49_008746</name>
</gene>
<dbReference type="PANTHER" id="PTHR11040">
    <property type="entry name" value="ZINC/IRON TRANSPORTER"/>
    <property type="match status" value="1"/>
</dbReference>
<protein>
    <submittedName>
        <fullName evidence="6">Uncharacterized protein</fullName>
    </submittedName>
</protein>
<evidence type="ECO:0000256" key="3">
    <source>
        <dbReference type="ARBA" id="ARBA00022989"/>
    </source>
</evidence>
<dbReference type="EMBL" id="JARKIK010000068">
    <property type="protein sequence ID" value="KAK8729291.1"/>
    <property type="molecule type" value="Genomic_DNA"/>
</dbReference>
<proteinExistence type="predicted"/>
<feature type="transmembrane region" description="Helical" evidence="5">
    <location>
        <begin position="144"/>
        <end position="165"/>
    </location>
</feature>
<dbReference type="Pfam" id="PF02535">
    <property type="entry name" value="Zip"/>
    <property type="match status" value="1"/>
</dbReference>
<keyword evidence="4 5" id="KW-0472">Membrane</keyword>
<keyword evidence="3 5" id="KW-1133">Transmembrane helix</keyword>
<feature type="transmembrane region" description="Helical" evidence="5">
    <location>
        <begin position="177"/>
        <end position="200"/>
    </location>
</feature>
<evidence type="ECO:0000256" key="5">
    <source>
        <dbReference type="SAM" id="Phobius"/>
    </source>
</evidence>
<reference evidence="6 7" key="1">
    <citation type="journal article" date="2024" name="BMC Genomics">
        <title>Genome assembly of redclaw crayfish (Cherax quadricarinatus) provides insights into its immune adaptation and hypoxia tolerance.</title>
        <authorList>
            <person name="Liu Z."/>
            <person name="Zheng J."/>
            <person name="Li H."/>
            <person name="Fang K."/>
            <person name="Wang S."/>
            <person name="He J."/>
            <person name="Zhou D."/>
            <person name="Weng S."/>
            <person name="Chi M."/>
            <person name="Gu Z."/>
            <person name="He J."/>
            <person name="Li F."/>
            <person name="Wang M."/>
        </authorList>
    </citation>
    <scope>NUCLEOTIDE SEQUENCE [LARGE SCALE GENOMIC DNA]</scope>
    <source>
        <strain evidence="6">ZL_2023a</strain>
    </source>
</reference>
<dbReference type="GO" id="GO:0005385">
    <property type="term" value="F:zinc ion transmembrane transporter activity"/>
    <property type="evidence" value="ECO:0007669"/>
    <property type="project" value="TreeGrafter"/>
</dbReference>
<dbReference type="GO" id="GO:0005886">
    <property type="term" value="C:plasma membrane"/>
    <property type="evidence" value="ECO:0007669"/>
    <property type="project" value="TreeGrafter"/>
</dbReference>
<evidence type="ECO:0000313" key="7">
    <source>
        <dbReference type="Proteomes" id="UP001445076"/>
    </source>
</evidence>